<accession>R4K697</accession>
<evidence type="ECO:0000256" key="2">
    <source>
        <dbReference type="ARBA" id="ARBA00022801"/>
    </source>
</evidence>
<dbReference type="SUPFAM" id="SSF52540">
    <property type="entry name" value="P-loop containing nucleoside triphosphate hydrolases"/>
    <property type="match status" value="1"/>
</dbReference>
<keyword evidence="2" id="KW-0378">Hydrolase</keyword>
<sequence>MNYSMIKSYFQIKSDHGDTCKATCPCHQDREASLSISHKQDKTLLTCHAGCTTRDILEKVGLKMSDLWDQPLQGKSNSFNNNIAAIYQYKDENGKVLYEKVRFNPKRFTQRRSIDGATVWGLDGGTYFQTYTGSNNWSKRERKNSVTREFPKQEPVIYNLPEVIKAVKNKETIFLVEGEKDSDNLVKLGFTATCNFDGASKSVQKQKWRENYNPYFKGANVVLIPDNDGAGRHHMRYIAESLKSYVSTIKMIEFQGMPDKSDISDWLDEGHTKEELLKLIENTKEYTSEDVSIKKEGELPPWYIVSTNSRGEERVSINSGILSRHLINTVHSVYAAEKFYIYDKGSYVKKSDYEAGAIVKKYIEDQYVKSRTITEVVDLWRYEILKKENELNKYQYIINLKNGLLDIEHKEFKEHTENFLSTIQLNTTYDKNAECPIFMKYIAEALEMENVTLIQEILGYLLIPETKAQKFFVLKGRGGTGKSTFLNTVSFLLGQQNISNISWQSLGDRFNTAELYGKLVNEFADLPQTPLEDTGVFKALVGEDFIKGEIKHKGIFYFKNKARLLFSCNEMPANYTDRTDGFYRRFIIIPFDKKPKVIDKDLEVKIQQEINGVFNWALKGLTRLIKNDFTFSENQYTYAALEEYKLQANNVLQFINEECDISEGKACSSSLLYSKYKGYCEDNSLKNVSQPNFKKELLKIPGIDYVQSFRTATTKFRAFTGISLSIQEVKYLNVK</sequence>
<dbReference type="EMBL" id="CP003261">
    <property type="protein sequence ID" value="AGK95180.1"/>
    <property type="molecule type" value="Genomic_DNA"/>
</dbReference>
<dbReference type="InterPro" id="IPR004968">
    <property type="entry name" value="DNA_primase/NTPase_C"/>
</dbReference>
<evidence type="ECO:0000313" key="6">
    <source>
        <dbReference type="EMBL" id="AGK95180.1"/>
    </source>
</evidence>
<evidence type="ECO:0000256" key="4">
    <source>
        <dbReference type="ARBA" id="ARBA00022840"/>
    </source>
</evidence>
<organism evidence="6 7">
    <name type="scientific">Clostridium pasteurianum BC1</name>
    <dbReference type="NCBI Taxonomy" id="86416"/>
    <lineage>
        <taxon>Bacteria</taxon>
        <taxon>Bacillati</taxon>
        <taxon>Bacillota</taxon>
        <taxon>Clostridia</taxon>
        <taxon>Eubacteriales</taxon>
        <taxon>Clostridiaceae</taxon>
        <taxon>Clostridium</taxon>
    </lineage>
</organism>
<dbReference type="KEGG" id="cpas:Clopa_0080"/>
<name>R4K697_CLOPA</name>
<dbReference type="InterPro" id="IPR006500">
    <property type="entry name" value="Helicase_put_C_phage/plasmid"/>
</dbReference>
<evidence type="ECO:0000259" key="5">
    <source>
        <dbReference type="PROSITE" id="PS51206"/>
    </source>
</evidence>
<dbReference type="Pfam" id="PF03288">
    <property type="entry name" value="Pox_D5"/>
    <property type="match status" value="1"/>
</dbReference>
<dbReference type="InterPro" id="IPR027417">
    <property type="entry name" value="P-loop_NTPase"/>
</dbReference>
<dbReference type="GO" id="GO:0005524">
    <property type="term" value="F:ATP binding"/>
    <property type="evidence" value="ECO:0007669"/>
    <property type="project" value="UniProtKB-KW"/>
</dbReference>
<dbReference type="Pfam" id="PF08706">
    <property type="entry name" value="D5_N"/>
    <property type="match status" value="1"/>
</dbReference>
<dbReference type="SMART" id="SM00885">
    <property type="entry name" value="D5_N"/>
    <property type="match status" value="1"/>
</dbReference>
<keyword evidence="1" id="KW-0547">Nucleotide-binding</keyword>
<dbReference type="HOGENOM" id="CLU_018483_0_0_9"/>
<proteinExistence type="predicted"/>
<dbReference type="PANTHER" id="PTHR35372">
    <property type="entry name" value="ATP BINDING PROTEIN-RELATED"/>
    <property type="match status" value="1"/>
</dbReference>
<dbReference type="OrthoDB" id="9763644at2"/>
<evidence type="ECO:0000256" key="1">
    <source>
        <dbReference type="ARBA" id="ARBA00022741"/>
    </source>
</evidence>
<dbReference type="CDD" id="cd01029">
    <property type="entry name" value="TOPRIM_primases"/>
    <property type="match status" value="1"/>
</dbReference>
<dbReference type="InterPro" id="IPR051620">
    <property type="entry name" value="ORF904-like_C"/>
</dbReference>
<keyword evidence="4" id="KW-0067">ATP-binding</keyword>
<dbReference type="PANTHER" id="PTHR35372:SF2">
    <property type="entry name" value="SF3 HELICASE DOMAIN-CONTAINING PROTEIN"/>
    <property type="match status" value="1"/>
</dbReference>
<dbReference type="STRING" id="86416.Clopa_0080"/>
<dbReference type="RefSeq" id="WP_015613507.1">
    <property type="nucleotide sequence ID" value="NC_021182.1"/>
</dbReference>
<dbReference type="GO" id="GO:0004386">
    <property type="term" value="F:helicase activity"/>
    <property type="evidence" value="ECO:0007669"/>
    <property type="project" value="UniProtKB-KW"/>
</dbReference>
<gene>
    <name evidence="6" type="ORF">Clopa_0080</name>
</gene>
<dbReference type="Gene3D" id="3.40.50.300">
    <property type="entry name" value="P-loop containing nucleotide triphosphate hydrolases"/>
    <property type="match status" value="1"/>
</dbReference>
<evidence type="ECO:0000313" key="7">
    <source>
        <dbReference type="Proteomes" id="UP000013523"/>
    </source>
</evidence>
<dbReference type="PATRIC" id="fig|86416.3.peg.72"/>
<dbReference type="PROSITE" id="PS51206">
    <property type="entry name" value="SF3_HELICASE_1"/>
    <property type="match status" value="1"/>
</dbReference>
<feature type="domain" description="SF3 helicase" evidence="5">
    <location>
        <begin position="449"/>
        <end position="604"/>
    </location>
</feature>
<keyword evidence="7" id="KW-1185">Reference proteome</keyword>
<dbReference type="InterPro" id="IPR014015">
    <property type="entry name" value="Helicase_SF3_DNA-vir"/>
</dbReference>
<dbReference type="GO" id="GO:0016787">
    <property type="term" value="F:hydrolase activity"/>
    <property type="evidence" value="ECO:0007669"/>
    <property type="project" value="UniProtKB-KW"/>
</dbReference>
<dbReference type="SUPFAM" id="SSF56731">
    <property type="entry name" value="DNA primase core"/>
    <property type="match status" value="1"/>
</dbReference>
<dbReference type="InterPro" id="IPR034154">
    <property type="entry name" value="TOPRIM_DnaG/twinkle"/>
</dbReference>
<dbReference type="eggNOG" id="COG0358">
    <property type="taxonomic scope" value="Bacteria"/>
</dbReference>
<reference evidence="6 7" key="1">
    <citation type="submission" date="2012-01" db="EMBL/GenBank/DDBJ databases">
        <title>Complete sequence of chromosome of Clostridium pasteurianum BC1.</title>
        <authorList>
            <consortium name="US DOE Joint Genome Institute"/>
            <person name="Lucas S."/>
            <person name="Han J."/>
            <person name="Lapidus A."/>
            <person name="Cheng J.-F."/>
            <person name="Goodwin L."/>
            <person name="Pitluck S."/>
            <person name="Peters L."/>
            <person name="Mikhailova N."/>
            <person name="Teshima H."/>
            <person name="Detter J.C."/>
            <person name="Han C."/>
            <person name="Tapia R."/>
            <person name="Land M."/>
            <person name="Hauser L."/>
            <person name="Kyrpides N."/>
            <person name="Ivanova N."/>
            <person name="Pagani I."/>
            <person name="Dunn J."/>
            <person name="Taghavi S."/>
            <person name="Francis A."/>
            <person name="van der Lelie D."/>
            <person name="Woyke T."/>
        </authorList>
    </citation>
    <scope>NUCLEOTIDE SEQUENCE [LARGE SCALE GENOMIC DNA]</scope>
    <source>
        <strain evidence="6 7">BC1</strain>
    </source>
</reference>
<dbReference type="InterPro" id="IPR014818">
    <property type="entry name" value="Phage/plasmid_primase_P4_C"/>
</dbReference>
<protein>
    <submittedName>
        <fullName evidence="6">Phage/plasmid primase, P4 family, C-terminal domain protein</fullName>
    </submittedName>
</protein>
<keyword evidence="3" id="KW-0347">Helicase</keyword>
<dbReference type="NCBIfam" id="TIGR01613">
    <property type="entry name" value="primase_Cterm"/>
    <property type="match status" value="1"/>
</dbReference>
<dbReference type="Proteomes" id="UP000013523">
    <property type="component" value="Chromosome"/>
</dbReference>
<dbReference type="Pfam" id="PF19263">
    <property type="entry name" value="DUF5906"/>
    <property type="match status" value="1"/>
</dbReference>
<dbReference type="Gene3D" id="3.40.1360.10">
    <property type="match status" value="1"/>
</dbReference>
<evidence type="ECO:0000256" key="3">
    <source>
        <dbReference type="ARBA" id="ARBA00022806"/>
    </source>
</evidence>
<dbReference type="AlphaFoldDB" id="R4K697"/>
<dbReference type="InterPro" id="IPR045455">
    <property type="entry name" value="NrS-1_pol-like_helicase"/>
</dbReference>
<dbReference type="eggNOG" id="COG3378">
    <property type="taxonomic scope" value="Bacteria"/>
</dbReference>